<protein>
    <recommendedName>
        <fullName evidence="3 8">Histidinol-phosphatase</fullName>
        <shortName evidence="8">HolPase</shortName>
        <ecNumber evidence="3 8">3.1.3.15</ecNumber>
    </recommendedName>
</protein>
<dbReference type="Proteomes" id="UP000092578">
    <property type="component" value="Unassembled WGS sequence"/>
</dbReference>
<dbReference type="Pfam" id="PF02811">
    <property type="entry name" value="PHP"/>
    <property type="match status" value="1"/>
</dbReference>
<comment type="similarity">
    <text evidence="2 8">Belongs to the PHP hydrolase family. HisK subfamily.</text>
</comment>
<comment type="catalytic activity">
    <reaction evidence="7 8">
        <text>L-histidinol phosphate + H2O = L-histidinol + phosphate</text>
        <dbReference type="Rhea" id="RHEA:14465"/>
        <dbReference type="ChEBI" id="CHEBI:15377"/>
        <dbReference type="ChEBI" id="CHEBI:43474"/>
        <dbReference type="ChEBI" id="CHEBI:57699"/>
        <dbReference type="ChEBI" id="CHEBI:57980"/>
        <dbReference type="EC" id="3.1.3.15"/>
    </reaction>
</comment>
<gene>
    <name evidence="10" type="ORF">A8F95_00470</name>
</gene>
<evidence type="ECO:0000256" key="3">
    <source>
        <dbReference type="ARBA" id="ARBA00013085"/>
    </source>
</evidence>
<dbReference type="InterPro" id="IPR004013">
    <property type="entry name" value="PHP_dom"/>
</dbReference>
<dbReference type="InterPro" id="IPR016195">
    <property type="entry name" value="Pol/histidinol_Pase-like"/>
</dbReference>
<evidence type="ECO:0000313" key="10">
    <source>
        <dbReference type="EMBL" id="OCA92237.1"/>
    </source>
</evidence>
<dbReference type="NCBIfam" id="NF005996">
    <property type="entry name" value="PRK08123.1"/>
    <property type="match status" value="1"/>
</dbReference>
<reference evidence="11" key="1">
    <citation type="submission" date="2016-05" db="EMBL/GenBank/DDBJ databases">
        <authorList>
            <person name="Liu B."/>
            <person name="Wang J."/>
            <person name="Zhu Y."/>
            <person name="Liu G."/>
            <person name="Chen Q."/>
            <person name="Chen Z."/>
            <person name="Lan J."/>
            <person name="Che J."/>
            <person name="Ge C."/>
            <person name="Shi H."/>
            <person name="Pan Z."/>
            <person name="Liu X."/>
        </authorList>
    </citation>
    <scope>NUCLEOTIDE SEQUENCE [LARGE SCALE GENOMIC DNA]</scope>
    <source>
        <strain evidence="11">FJAT-27215</strain>
    </source>
</reference>
<comment type="caution">
    <text evidence="10">The sequence shown here is derived from an EMBL/GenBank/DDBJ whole genome shotgun (WGS) entry which is preliminary data.</text>
</comment>
<evidence type="ECO:0000256" key="6">
    <source>
        <dbReference type="ARBA" id="ARBA00023102"/>
    </source>
</evidence>
<dbReference type="EMBL" id="MAYT01000001">
    <property type="protein sequence ID" value="OCA92237.1"/>
    <property type="molecule type" value="Genomic_DNA"/>
</dbReference>
<dbReference type="AlphaFoldDB" id="A0A1B9B7Z8"/>
<evidence type="ECO:0000256" key="4">
    <source>
        <dbReference type="ARBA" id="ARBA00022605"/>
    </source>
</evidence>
<keyword evidence="4 8" id="KW-0028">Amino-acid biosynthesis</keyword>
<evidence type="ECO:0000256" key="5">
    <source>
        <dbReference type="ARBA" id="ARBA00022801"/>
    </source>
</evidence>
<evidence type="ECO:0000259" key="9">
    <source>
        <dbReference type="Pfam" id="PF02811"/>
    </source>
</evidence>
<sequence length="272" mass="30484">MKRDGHIHTPFCPHGTKDTLDSYIEEAINQGFSQLTFTEHAPLPFGFIDSTPTQDSGMALGDLDAYFSALQQVKKEYAADISIQAGLEVDYIEGFEKETTAFLDEYGPLLDDSVLSVHFLKEQSNWYCLDYSADVFENMIGIFGSLTAIYKKYYETVHRSIKADLGPFKPKRIGHITLVHKFQHRFPNEVNFDLEIDSILTAIKENGYEIDFNGAGLMKPLCLESYPSPEVAQKALDMGISLVYGSDAHQAKDIGQGYDKLFPLPSKSISQL</sequence>
<dbReference type="SUPFAM" id="SSF89550">
    <property type="entry name" value="PHP domain-like"/>
    <property type="match status" value="1"/>
</dbReference>
<dbReference type="CDD" id="cd12110">
    <property type="entry name" value="PHP_HisPPase_Hisj_like"/>
    <property type="match status" value="1"/>
</dbReference>
<accession>A0A1B9B7Z8</accession>
<dbReference type="PANTHER" id="PTHR21039">
    <property type="entry name" value="HISTIDINOL PHOSPHATASE-RELATED"/>
    <property type="match status" value="1"/>
</dbReference>
<keyword evidence="6 8" id="KW-0368">Histidine biosynthesis</keyword>
<proteinExistence type="inferred from homology"/>
<organism evidence="10 11">
    <name type="scientific">Pseudobacillus wudalianchiensis</name>
    <dbReference type="NCBI Taxonomy" id="1743143"/>
    <lineage>
        <taxon>Bacteria</taxon>
        <taxon>Bacillati</taxon>
        <taxon>Bacillota</taxon>
        <taxon>Bacilli</taxon>
        <taxon>Bacillales</taxon>
        <taxon>Bacillaceae</taxon>
        <taxon>Pseudobacillus</taxon>
    </lineage>
</organism>
<evidence type="ECO:0000256" key="7">
    <source>
        <dbReference type="ARBA" id="ARBA00049158"/>
    </source>
</evidence>
<feature type="domain" description="PHP" evidence="9">
    <location>
        <begin position="4"/>
        <end position="213"/>
    </location>
</feature>
<dbReference type="Gene3D" id="3.20.20.140">
    <property type="entry name" value="Metal-dependent hydrolases"/>
    <property type="match status" value="1"/>
</dbReference>
<dbReference type="UniPathway" id="UPA00031">
    <property type="reaction ID" value="UER00013"/>
</dbReference>
<dbReference type="RefSeq" id="WP_065408768.1">
    <property type="nucleotide sequence ID" value="NZ_MAYT01000001.1"/>
</dbReference>
<name>A0A1B9B7Z8_9BACI</name>
<dbReference type="GO" id="GO:0004401">
    <property type="term" value="F:histidinol-phosphatase activity"/>
    <property type="evidence" value="ECO:0007669"/>
    <property type="project" value="UniProtKB-UniRule"/>
</dbReference>
<dbReference type="InterPro" id="IPR010140">
    <property type="entry name" value="Histidinol_P_phosphatase_HisJ"/>
</dbReference>
<evidence type="ECO:0000256" key="8">
    <source>
        <dbReference type="RuleBase" id="RU366003"/>
    </source>
</evidence>
<dbReference type="GO" id="GO:0005737">
    <property type="term" value="C:cytoplasm"/>
    <property type="evidence" value="ECO:0007669"/>
    <property type="project" value="TreeGrafter"/>
</dbReference>
<keyword evidence="11" id="KW-1185">Reference proteome</keyword>
<keyword evidence="5 8" id="KW-0378">Hydrolase</keyword>
<evidence type="ECO:0000256" key="2">
    <source>
        <dbReference type="ARBA" id="ARBA00009152"/>
    </source>
</evidence>
<comment type="pathway">
    <text evidence="1 8">Amino-acid biosynthesis; L-histidine biosynthesis; L-histidine from 5-phospho-alpha-D-ribose 1-diphosphate: step 8/9.</text>
</comment>
<dbReference type="NCBIfam" id="TIGR01856">
    <property type="entry name" value="hisJ_fam"/>
    <property type="match status" value="1"/>
</dbReference>
<evidence type="ECO:0000313" key="11">
    <source>
        <dbReference type="Proteomes" id="UP000092578"/>
    </source>
</evidence>
<evidence type="ECO:0000256" key="1">
    <source>
        <dbReference type="ARBA" id="ARBA00004970"/>
    </source>
</evidence>
<dbReference type="PANTHER" id="PTHR21039:SF0">
    <property type="entry name" value="HISTIDINOL-PHOSPHATASE"/>
    <property type="match status" value="1"/>
</dbReference>
<dbReference type="GO" id="GO:0000105">
    <property type="term" value="P:L-histidine biosynthetic process"/>
    <property type="evidence" value="ECO:0007669"/>
    <property type="project" value="UniProtKB-UniRule"/>
</dbReference>
<dbReference type="EC" id="3.1.3.15" evidence="3 8"/>